<feature type="transmembrane region" description="Helical" evidence="5">
    <location>
        <begin position="262"/>
        <end position="280"/>
    </location>
</feature>
<dbReference type="PATRIC" id="fig|1423812.3.peg.1210"/>
<dbReference type="Proteomes" id="UP000051155">
    <property type="component" value="Unassembled WGS sequence"/>
</dbReference>
<evidence type="ECO:0000256" key="5">
    <source>
        <dbReference type="SAM" id="Phobius"/>
    </source>
</evidence>
<keyword evidence="8" id="KW-1185">Reference proteome</keyword>
<comment type="pathway">
    <text evidence="1">Cell wall biogenesis; cell wall polysaccharide biosynthesis.</text>
</comment>
<evidence type="ECO:0000256" key="2">
    <source>
        <dbReference type="ARBA" id="ARBA00006739"/>
    </source>
</evidence>
<keyword evidence="4" id="KW-0808">Transferase</keyword>
<dbReference type="EMBL" id="AZEG01000023">
    <property type="protein sequence ID" value="KRL36673.1"/>
    <property type="molecule type" value="Genomic_DNA"/>
</dbReference>
<dbReference type="SUPFAM" id="SSF53448">
    <property type="entry name" value="Nucleotide-diphospho-sugar transferases"/>
    <property type="match status" value="1"/>
</dbReference>
<accession>A0A0R1PVY8</accession>
<dbReference type="Gene3D" id="3.90.550.10">
    <property type="entry name" value="Spore Coat Polysaccharide Biosynthesis Protein SpsA, Chain A"/>
    <property type="match status" value="1"/>
</dbReference>
<comment type="similarity">
    <text evidence="2">Belongs to the glycosyltransferase 2 family.</text>
</comment>
<keyword evidence="5" id="KW-1133">Transmembrane helix</keyword>
<evidence type="ECO:0000313" key="7">
    <source>
        <dbReference type="EMBL" id="KRL36673.1"/>
    </source>
</evidence>
<sequence>MRQNVAVVIVTYGERYTFVSQVIKRLLTMHHVRTIVLVNNGNSKRFETFDKRLLSVDIPHNSGSANGYYEGLKRVDINYIDYVWMLDDDNLPNKNSLECLLNSYKQRSGDEVFSAFREDRTELKDAGKQAYIKNAFFEFSILKKIRKKVSKKEFFGRYISCETVPYGGLLLPTGIFKKIGFPNRDFYLYSDDNDYTYRLTKLGYKILCDTYATIKDLESSWYRREEVPMFKAFFVTPLIDNGKYTIRNRVYFEVNNIVTNKFSYMINIIIYLTYVFFRYMPKSKEGMRRYFIILKMIYLGLKGELGKLS</sequence>
<dbReference type="STRING" id="1423812.FD20_GL001136"/>
<evidence type="ECO:0000256" key="3">
    <source>
        <dbReference type="ARBA" id="ARBA00022676"/>
    </source>
</evidence>
<dbReference type="Pfam" id="PF00535">
    <property type="entry name" value="Glycos_transf_2"/>
    <property type="match status" value="1"/>
</dbReference>
<reference evidence="7 8" key="1">
    <citation type="journal article" date="2015" name="Genome Announc.">
        <title>Expanding the biotechnology potential of lactobacilli through comparative genomics of 213 strains and associated genera.</title>
        <authorList>
            <person name="Sun Z."/>
            <person name="Harris H.M."/>
            <person name="McCann A."/>
            <person name="Guo C."/>
            <person name="Argimon S."/>
            <person name="Zhang W."/>
            <person name="Yang X."/>
            <person name="Jeffery I.B."/>
            <person name="Cooney J.C."/>
            <person name="Kagawa T.F."/>
            <person name="Liu W."/>
            <person name="Song Y."/>
            <person name="Salvetti E."/>
            <person name="Wrobel A."/>
            <person name="Rasinkangas P."/>
            <person name="Parkhill J."/>
            <person name="Rea M.C."/>
            <person name="O'Sullivan O."/>
            <person name="Ritari J."/>
            <person name="Douillard F.P."/>
            <person name="Paul Ross R."/>
            <person name="Yang R."/>
            <person name="Briner A.E."/>
            <person name="Felis G.E."/>
            <person name="de Vos W.M."/>
            <person name="Barrangou R."/>
            <person name="Klaenhammer T.R."/>
            <person name="Caufield P.W."/>
            <person name="Cui Y."/>
            <person name="Zhang H."/>
            <person name="O'Toole P.W."/>
        </authorList>
    </citation>
    <scope>NUCLEOTIDE SEQUENCE [LARGE SCALE GENOMIC DNA]</scope>
    <source>
        <strain evidence="7 8">DSM 19971</strain>
    </source>
</reference>
<evidence type="ECO:0000256" key="1">
    <source>
        <dbReference type="ARBA" id="ARBA00004776"/>
    </source>
</evidence>
<evidence type="ECO:0000256" key="4">
    <source>
        <dbReference type="ARBA" id="ARBA00022679"/>
    </source>
</evidence>
<protein>
    <recommendedName>
        <fullName evidence="6">Glycosyltransferase 2-like domain-containing protein</fullName>
    </recommendedName>
</protein>
<dbReference type="RefSeq" id="WP_057738097.1">
    <property type="nucleotide sequence ID" value="NZ_AZEG01000023.1"/>
</dbReference>
<dbReference type="InterPro" id="IPR001173">
    <property type="entry name" value="Glyco_trans_2-like"/>
</dbReference>
<feature type="domain" description="Glycosyltransferase 2-like" evidence="6">
    <location>
        <begin position="7"/>
        <end position="141"/>
    </location>
</feature>
<keyword evidence="5" id="KW-0812">Transmembrane</keyword>
<dbReference type="InterPro" id="IPR029044">
    <property type="entry name" value="Nucleotide-diphossugar_trans"/>
</dbReference>
<dbReference type="PANTHER" id="PTHR43179">
    <property type="entry name" value="RHAMNOSYLTRANSFERASE WBBL"/>
    <property type="match status" value="1"/>
</dbReference>
<proteinExistence type="inferred from homology"/>
<name>A0A0R1PVY8_9LACO</name>
<evidence type="ECO:0000259" key="6">
    <source>
        <dbReference type="Pfam" id="PF00535"/>
    </source>
</evidence>
<comment type="caution">
    <text evidence="7">The sequence shown here is derived from an EMBL/GenBank/DDBJ whole genome shotgun (WGS) entry which is preliminary data.</text>
</comment>
<keyword evidence="5" id="KW-0472">Membrane</keyword>
<evidence type="ECO:0000313" key="8">
    <source>
        <dbReference type="Proteomes" id="UP000051155"/>
    </source>
</evidence>
<dbReference type="OrthoDB" id="7665907at2"/>
<dbReference type="PANTHER" id="PTHR43179:SF12">
    <property type="entry name" value="GALACTOFURANOSYLTRANSFERASE GLFT2"/>
    <property type="match status" value="1"/>
</dbReference>
<keyword evidence="3" id="KW-0328">Glycosyltransferase</keyword>
<gene>
    <name evidence="7" type="ORF">FD20_GL001136</name>
</gene>
<organism evidence="7 8">
    <name type="scientific">Liquorilactobacillus uvarum DSM 19971</name>
    <dbReference type="NCBI Taxonomy" id="1423812"/>
    <lineage>
        <taxon>Bacteria</taxon>
        <taxon>Bacillati</taxon>
        <taxon>Bacillota</taxon>
        <taxon>Bacilli</taxon>
        <taxon>Lactobacillales</taxon>
        <taxon>Lactobacillaceae</taxon>
        <taxon>Liquorilactobacillus</taxon>
    </lineage>
</organism>
<dbReference type="GO" id="GO:0016757">
    <property type="term" value="F:glycosyltransferase activity"/>
    <property type="evidence" value="ECO:0007669"/>
    <property type="project" value="UniProtKB-KW"/>
</dbReference>
<dbReference type="AlphaFoldDB" id="A0A0R1PVY8"/>